<keyword evidence="2" id="KW-0732">Signal</keyword>
<dbReference type="RefSeq" id="WP_407329495.1">
    <property type="nucleotide sequence ID" value="NZ_CP136865.1"/>
</dbReference>
<evidence type="ECO:0000313" key="4">
    <source>
        <dbReference type="Proteomes" id="UP001626549"/>
    </source>
</evidence>
<dbReference type="InterPro" id="IPR045398">
    <property type="entry name" value="DUF6515"/>
</dbReference>
<keyword evidence="4" id="KW-1185">Reference proteome</keyword>
<sequence length="200" mass="22082">MTTTNNITRLVFLLVLSSSLVAHGAQSSPAAARQGPASKQLRSKSLPRTHHRVVHRGTPYYFWGGHFYRQSSGVYVSITAPIGAIVPSLPGGFITIGTGPRRYYYYAGAYYRPATKGFVVIEQPSTTPTVLPAEDSGRIIVYPAAGQSEEQTGRDRYECHLWASKETDFDPTVADSDSNLRSDYRRAMNACLEARDYVVK</sequence>
<name>A0ABZ0IFB2_9GAMM</name>
<accession>A0ABZ0IFB2</accession>
<organism evidence="3 4">
    <name type="scientific">Congregibacter brevis</name>
    <dbReference type="NCBI Taxonomy" id="3081201"/>
    <lineage>
        <taxon>Bacteria</taxon>
        <taxon>Pseudomonadati</taxon>
        <taxon>Pseudomonadota</taxon>
        <taxon>Gammaproteobacteria</taxon>
        <taxon>Cellvibrionales</taxon>
        <taxon>Halieaceae</taxon>
        <taxon>Congregibacter</taxon>
    </lineage>
</organism>
<dbReference type="Pfam" id="PF20125">
    <property type="entry name" value="DUF6515"/>
    <property type="match status" value="1"/>
</dbReference>
<evidence type="ECO:0000313" key="3">
    <source>
        <dbReference type="EMBL" id="WOJ98227.1"/>
    </source>
</evidence>
<dbReference type="EMBL" id="CP136865">
    <property type="protein sequence ID" value="WOJ98227.1"/>
    <property type="molecule type" value="Genomic_DNA"/>
</dbReference>
<feature type="region of interest" description="Disordered" evidence="1">
    <location>
        <begin position="27"/>
        <end position="48"/>
    </location>
</feature>
<feature type="chain" id="PRO_5047038624" evidence="2">
    <location>
        <begin position="25"/>
        <end position="200"/>
    </location>
</feature>
<dbReference type="Proteomes" id="UP001626549">
    <property type="component" value="Chromosome"/>
</dbReference>
<protein>
    <submittedName>
        <fullName evidence="3">DUF6515 family protein</fullName>
    </submittedName>
</protein>
<proteinExistence type="predicted"/>
<evidence type="ECO:0000256" key="2">
    <source>
        <dbReference type="SAM" id="SignalP"/>
    </source>
</evidence>
<feature type="signal peptide" evidence="2">
    <location>
        <begin position="1"/>
        <end position="24"/>
    </location>
</feature>
<reference evidence="3 4" key="1">
    <citation type="submission" date="2023-10" db="EMBL/GenBank/DDBJ databases">
        <title>Two novel species belonging to the OM43/NOR5 clade.</title>
        <authorList>
            <person name="Park M."/>
        </authorList>
    </citation>
    <scope>NUCLEOTIDE SEQUENCE [LARGE SCALE GENOMIC DNA]</scope>
    <source>
        <strain evidence="3 4">IMCC45268</strain>
    </source>
</reference>
<gene>
    <name evidence="3" type="ORF">R0137_06575</name>
</gene>
<evidence type="ECO:0000256" key="1">
    <source>
        <dbReference type="SAM" id="MobiDB-lite"/>
    </source>
</evidence>